<sequence length="676" mass="70181">MSGFRIGWSFVVLAVGAVQLARAWVGVLPVVVFLGAIVVTFGCVLSARALRIPAGYTVLGVLTFAVGGAYFASGSPPGQKLSLLDTLSGTIPRLLTAPRPAPATPMLLTPGVLLVVVVSLVAALSVRGRSLLAPAVGAAALYTAAALLTAGEADRRGLVAVALLVVIGVGWVVVDRARNAKRVHLVPSVALVAAIAGFAVAIGTLPATDAFEPRKLVKPPVTDLSFASPLPHLAVWGTAGGADLFQVRGPQVPLRLVALADYTGSTWRAASLYGPVGAVPPPDLPTGSRTSSTDVDITIDGLAGPWLPTAGRTTATDTDAVVDPDSGSLILPTGVAPGLRYHVTSTVDAPDDDSLRTATVPSDARRYLALPELPYALAEYARRTVANARSPFEQAVALEEVVRNGRSPSADAPVGSSYARLQTFLFGTGAGANVGTAEQFASAFAVLARAVGLPTRVVVGFRPVAPGPDGVATVHGRDATAWPEVYFDRWGWVPFDPVSGNESGPSSAARRDVLNRLAAMPPAPVSSAPPGPPPPGRRPPVQAAPAQPGSGWILLLLGAVPAAALVLLGALRAGRRSRLRRAGATGAWAYVLDAMLLAGRAPARHIAAPDIAHALDDPAATRLAELADRAAFALGPPPATRDAWRLAVTVRSGVRRRIPWYRRMFWPVDPRPLWRR</sequence>
<dbReference type="InterPro" id="IPR002931">
    <property type="entry name" value="Transglutaminase-like"/>
</dbReference>
<evidence type="ECO:0000259" key="3">
    <source>
        <dbReference type="SMART" id="SM00460"/>
    </source>
</evidence>
<feature type="transmembrane region" description="Helical" evidence="2">
    <location>
        <begin position="157"/>
        <end position="174"/>
    </location>
</feature>
<feature type="transmembrane region" description="Helical" evidence="2">
    <location>
        <begin position="131"/>
        <end position="151"/>
    </location>
</feature>
<dbReference type="RefSeq" id="WP_341770981.1">
    <property type="nucleotide sequence ID" value="NZ_SLWS01000012.1"/>
</dbReference>
<dbReference type="InterPro" id="IPR021878">
    <property type="entry name" value="TgpA_N"/>
</dbReference>
<feature type="transmembrane region" description="Helical" evidence="2">
    <location>
        <begin position="27"/>
        <end position="47"/>
    </location>
</feature>
<dbReference type="PANTHER" id="PTHR42736:SF1">
    <property type="entry name" value="PROTEIN-GLUTAMINE GAMMA-GLUTAMYLTRANSFERASE"/>
    <property type="match status" value="1"/>
</dbReference>
<dbReference type="PANTHER" id="PTHR42736">
    <property type="entry name" value="PROTEIN-GLUTAMINE GAMMA-GLUTAMYLTRANSFERASE"/>
    <property type="match status" value="1"/>
</dbReference>
<dbReference type="SUPFAM" id="SSF54001">
    <property type="entry name" value="Cysteine proteinases"/>
    <property type="match status" value="1"/>
</dbReference>
<evidence type="ECO:0000256" key="1">
    <source>
        <dbReference type="SAM" id="MobiDB-lite"/>
    </source>
</evidence>
<keyword evidence="2" id="KW-0472">Membrane</keyword>
<accession>A0A4R2J330</accession>
<keyword evidence="2" id="KW-1133">Transmembrane helix</keyword>
<dbReference type="Pfam" id="PF11992">
    <property type="entry name" value="TgpA_N"/>
    <property type="match status" value="1"/>
</dbReference>
<evidence type="ECO:0000313" key="4">
    <source>
        <dbReference type="EMBL" id="TCO52304.1"/>
    </source>
</evidence>
<evidence type="ECO:0000256" key="2">
    <source>
        <dbReference type="SAM" id="Phobius"/>
    </source>
</evidence>
<feature type="transmembrane region" description="Helical" evidence="2">
    <location>
        <begin position="552"/>
        <end position="571"/>
    </location>
</feature>
<proteinExistence type="predicted"/>
<dbReference type="Proteomes" id="UP000295680">
    <property type="component" value="Unassembled WGS sequence"/>
</dbReference>
<keyword evidence="2" id="KW-0812">Transmembrane</keyword>
<feature type="transmembrane region" description="Helical" evidence="2">
    <location>
        <begin position="54"/>
        <end position="73"/>
    </location>
</feature>
<comment type="caution">
    <text evidence="4">The sequence shown here is derived from an EMBL/GenBank/DDBJ whole genome shotgun (WGS) entry which is preliminary data.</text>
</comment>
<dbReference type="EMBL" id="SLWS01000012">
    <property type="protein sequence ID" value="TCO52304.1"/>
    <property type="molecule type" value="Genomic_DNA"/>
</dbReference>
<dbReference type="AlphaFoldDB" id="A0A4R2J330"/>
<dbReference type="InterPro" id="IPR038765">
    <property type="entry name" value="Papain-like_cys_pep_sf"/>
</dbReference>
<evidence type="ECO:0000313" key="5">
    <source>
        <dbReference type="Proteomes" id="UP000295680"/>
    </source>
</evidence>
<feature type="compositionally biased region" description="Pro residues" evidence="1">
    <location>
        <begin position="521"/>
        <end position="538"/>
    </location>
</feature>
<name>A0A4R2J330_9PSEU</name>
<gene>
    <name evidence="4" type="ORF">EV192_11235</name>
</gene>
<reference evidence="4 5" key="1">
    <citation type="submission" date="2019-03" db="EMBL/GenBank/DDBJ databases">
        <title>Genomic Encyclopedia of Type Strains, Phase IV (KMG-IV): sequencing the most valuable type-strain genomes for metagenomic binning, comparative biology and taxonomic classification.</title>
        <authorList>
            <person name="Goeker M."/>
        </authorList>
    </citation>
    <scope>NUCLEOTIDE SEQUENCE [LARGE SCALE GENOMIC DNA]</scope>
    <source>
        <strain evidence="4 5">DSM 45934</strain>
    </source>
</reference>
<feature type="transmembrane region" description="Helical" evidence="2">
    <location>
        <begin position="186"/>
        <end position="205"/>
    </location>
</feature>
<dbReference type="Pfam" id="PF01841">
    <property type="entry name" value="Transglut_core"/>
    <property type="match status" value="1"/>
</dbReference>
<dbReference type="InterPro" id="IPR052901">
    <property type="entry name" value="Bact_TGase-like"/>
</dbReference>
<dbReference type="Gene3D" id="3.10.620.30">
    <property type="match status" value="1"/>
</dbReference>
<keyword evidence="5" id="KW-1185">Reference proteome</keyword>
<organism evidence="4 5">
    <name type="scientific">Actinocrispum wychmicini</name>
    <dbReference type="NCBI Taxonomy" id="1213861"/>
    <lineage>
        <taxon>Bacteria</taxon>
        <taxon>Bacillati</taxon>
        <taxon>Actinomycetota</taxon>
        <taxon>Actinomycetes</taxon>
        <taxon>Pseudonocardiales</taxon>
        <taxon>Pseudonocardiaceae</taxon>
        <taxon>Actinocrispum</taxon>
    </lineage>
</organism>
<feature type="domain" description="Transglutaminase-like" evidence="3">
    <location>
        <begin position="429"/>
        <end position="499"/>
    </location>
</feature>
<dbReference type="SMART" id="SM00460">
    <property type="entry name" value="TGc"/>
    <property type="match status" value="1"/>
</dbReference>
<feature type="region of interest" description="Disordered" evidence="1">
    <location>
        <begin position="520"/>
        <end position="545"/>
    </location>
</feature>
<feature type="transmembrane region" description="Helical" evidence="2">
    <location>
        <begin position="103"/>
        <end position="124"/>
    </location>
</feature>
<protein>
    <submittedName>
        <fullName evidence="4">Transglutaminase superfamily protein</fullName>
    </submittedName>
</protein>